<gene>
    <name evidence="1" type="ORF">PORY_001287</name>
</gene>
<sequence length="464" mass="51797">MDNMERWVGIMLEALLPMDHATLKELTAYAMSLPSAAASTVYFKDLLGESEVVNDFISKFNFKKFGLSNKAQSLQSKDADIISKTCSFTDRSFSQVSPNNEKISTGNTKRSKVSRKNLYTVIDDTFTPVEATAPVEASTPSFSGNEAASVHSDSVSSVSFPALTQFRETNMNTGILTSELGVKKSKKACLKLHSLSDINSALKRLELHEIKSEGQKKCYCQARKHPLNSLVPNCLACGKIICVIEGINSWCELISFCNTPLLSREQQMELVKQLRMKKGHILGQSKKAAIGKDTKQLYSTCYVGYNSISNSEFEKKALDAENDKNRLLELDRSNIQNKIIDEATDFDPLCGPDFWASSAERFLMLERQRKALAAMNTPKKKVMTIDLSGKATVETLDTDDEDDVCDNIKEANTSFSKSGQFSLHYNKSSKPVFLNVEKTSFKNFSKLDYILKSQVSRVQDDRDE</sequence>
<name>A0ACB7CBK5_9ASCO</name>
<reference evidence="1 2" key="1">
    <citation type="journal article" date="2021" name="Commun. Biol.">
        <title>Genomic insights into the host specific adaptation of the Pneumocystis genus.</title>
        <authorList>
            <person name="Cisse O.H."/>
            <person name="Ma L."/>
            <person name="Dekker J.P."/>
            <person name="Khil P.P."/>
            <person name="Youn J.-H."/>
            <person name="Brenchley J.M."/>
            <person name="Blair R."/>
            <person name="Pahar B."/>
            <person name="Chabe M."/>
            <person name="Van Rompay K.K.A."/>
            <person name="Keesler R."/>
            <person name="Sukura A."/>
            <person name="Hirsch V."/>
            <person name="Kutty G."/>
            <person name="Liu Y."/>
            <person name="Peng L."/>
            <person name="Chen J."/>
            <person name="Song J."/>
            <person name="Weissenbacher-Lang C."/>
            <person name="Xu J."/>
            <person name="Upham N.S."/>
            <person name="Stajich J.E."/>
            <person name="Cuomo C.A."/>
            <person name="Cushion M.T."/>
            <person name="Kovacs J.A."/>
        </authorList>
    </citation>
    <scope>NUCLEOTIDE SEQUENCE [LARGE SCALE GENOMIC DNA]</scope>
    <source>
        <strain evidence="1 2">RABM</strain>
    </source>
</reference>
<organism evidence="1 2">
    <name type="scientific">Pneumocystis oryctolagi</name>
    <dbReference type="NCBI Taxonomy" id="42067"/>
    <lineage>
        <taxon>Eukaryota</taxon>
        <taxon>Fungi</taxon>
        <taxon>Dikarya</taxon>
        <taxon>Ascomycota</taxon>
        <taxon>Taphrinomycotina</taxon>
        <taxon>Pneumocystomycetes</taxon>
        <taxon>Pneumocystaceae</taxon>
        <taxon>Pneumocystis</taxon>
    </lineage>
</organism>
<keyword evidence="2" id="KW-1185">Reference proteome</keyword>
<accession>A0ACB7CBK5</accession>
<evidence type="ECO:0000313" key="2">
    <source>
        <dbReference type="Proteomes" id="UP000768646"/>
    </source>
</evidence>
<protein>
    <submittedName>
        <fullName evidence="1">Uncharacterized protein</fullName>
    </submittedName>
</protein>
<evidence type="ECO:0000313" key="1">
    <source>
        <dbReference type="EMBL" id="KAG4305117.1"/>
    </source>
</evidence>
<proteinExistence type="predicted"/>
<dbReference type="Proteomes" id="UP000768646">
    <property type="component" value="Unassembled WGS sequence"/>
</dbReference>
<dbReference type="EMBL" id="JABTEG010000004">
    <property type="protein sequence ID" value="KAG4305117.1"/>
    <property type="molecule type" value="Genomic_DNA"/>
</dbReference>
<comment type="caution">
    <text evidence="1">The sequence shown here is derived from an EMBL/GenBank/DDBJ whole genome shotgun (WGS) entry which is preliminary data.</text>
</comment>